<reference evidence="12 13" key="1">
    <citation type="submission" date="2017-03" db="EMBL/GenBank/DDBJ databases">
        <title>The genome sequence of Candidatus Rickettsiella viridis.</title>
        <authorList>
            <person name="Nikoh N."/>
            <person name="Tsuchida T."/>
            <person name="Yamaguchi K."/>
            <person name="Maeda T."/>
            <person name="Shigenobu S."/>
            <person name="Fukatsu T."/>
        </authorList>
    </citation>
    <scope>NUCLEOTIDE SEQUENCE [LARGE SCALE GENOMIC DNA]</scope>
    <source>
        <strain evidence="12 13">Ap-RA04</strain>
    </source>
</reference>
<keyword evidence="13" id="KW-1185">Reference proteome</keyword>
<comment type="similarity">
    <text evidence="7">Belongs to the DNA polymerase HolA subunit family.</text>
</comment>
<dbReference type="PANTHER" id="PTHR34388:SF1">
    <property type="entry name" value="DNA POLYMERASE III SUBUNIT DELTA"/>
    <property type="match status" value="1"/>
</dbReference>
<keyword evidence="5" id="KW-0235">DNA replication</keyword>
<dbReference type="AlphaFoldDB" id="A0A2Z5UTJ9"/>
<sequence>MQLRYEQLNTLLEKKPLAPIYFVSGEELLLVQMACDSIRNSAKKQGFSEREVFYAESGFNWHTLLTHANNYGLFSEKQILELHLLQGVSESAAQTLKTYASDPPANKLLLVITGKLDRRLLQTTWFKSIDSVGVFMALWPMEQAQLSRWITERLASLGLKAEKEAIQYLISATEGNLLASAQEIEKLSLYFASDTQHIITPEAMMQALSDNARFDPFKLTDAALQGEAKRCLRILNRLREEGVEPLLILWSLSRECRQLASLAFQLAKGQNLRTLFQTHHIWEKRQPLFQQALQRHSLTHWYTLLKLATQSDRIIKGVISGNIWHALQQLSLQLAGIKPL</sequence>
<keyword evidence="6" id="KW-0239">DNA-directed DNA polymerase</keyword>
<evidence type="ECO:0000256" key="3">
    <source>
        <dbReference type="ARBA" id="ARBA00022679"/>
    </source>
</evidence>
<dbReference type="GO" id="GO:0003677">
    <property type="term" value="F:DNA binding"/>
    <property type="evidence" value="ECO:0007669"/>
    <property type="project" value="InterPro"/>
</dbReference>
<dbReference type="Gene3D" id="1.20.272.10">
    <property type="match status" value="1"/>
</dbReference>
<dbReference type="InterPro" id="IPR032780">
    <property type="entry name" value="DNA_pol3_delt_C"/>
</dbReference>
<organism evidence="12 13">
    <name type="scientific">Candidatus Rickettsiella viridis</name>
    <dbReference type="NCBI Taxonomy" id="676208"/>
    <lineage>
        <taxon>Bacteria</taxon>
        <taxon>Pseudomonadati</taxon>
        <taxon>Pseudomonadota</taxon>
        <taxon>Gammaproteobacteria</taxon>
        <taxon>Legionellales</taxon>
        <taxon>Coxiellaceae</taxon>
        <taxon>Rickettsiella</taxon>
    </lineage>
</organism>
<evidence type="ECO:0000256" key="6">
    <source>
        <dbReference type="ARBA" id="ARBA00022932"/>
    </source>
</evidence>
<proteinExistence type="inferred from homology"/>
<dbReference type="KEGG" id="rvi:RVIR1_04230"/>
<dbReference type="CDD" id="cd18138">
    <property type="entry name" value="HLD_clamp_pol_III_delta"/>
    <property type="match status" value="1"/>
</dbReference>
<dbReference type="GO" id="GO:0003887">
    <property type="term" value="F:DNA-directed DNA polymerase activity"/>
    <property type="evidence" value="ECO:0007669"/>
    <property type="project" value="UniProtKB-UniRule"/>
</dbReference>
<evidence type="ECO:0000313" key="12">
    <source>
        <dbReference type="EMBL" id="BBB14936.1"/>
    </source>
</evidence>
<keyword evidence="3" id="KW-0808">Transferase</keyword>
<dbReference type="Proteomes" id="UP000282483">
    <property type="component" value="Chromosome"/>
</dbReference>
<evidence type="ECO:0000256" key="5">
    <source>
        <dbReference type="ARBA" id="ARBA00022705"/>
    </source>
</evidence>
<dbReference type="GO" id="GO:0006261">
    <property type="term" value="P:DNA-templated DNA replication"/>
    <property type="evidence" value="ECO:0007669"/>
    <property type="project" value="TreeGrafter"/>
</dbReference>
<evidence type="ECO:0000259" key="11">
    <source>
        <dbReference type="Pfam" id="PF14840"/>
    </source>
</evidence>
<dbReference type="InterPro" id="IPR027417">
    <property type="entry name" value="P-loop_NTPase"/>
</dbReference>
<evidence type="ECO:0000256" key="7">
    <source>
        <dbReference type="ARBA" id="ARBA00034754"/>
    </source>
</evidence>
<name>A0A2Z5UTJ9_9COXI</name>
<evidence type="ECO:0000256" key="1">
    <source>
        <dbReference type="ARBA" id="ARBA00012417"/>
    </source>
</evidence>
<dbReference type="EMBL" id="AP018005">
    <property type="protein sequence ID" value="BBB14936.1"/>
    <property type="molecule type" value="Genomic_DNA"/>
</dbReference>
<dbReference type="Pfam" id="PF14840">
    <property type="entry name" value="DNA_pol3_delt_C"/>
    <property type="match status" value="1"/>
</dbReference>
<comment type="catalytic activity">
    <reaction evidence="8">
        <text>DNA(n) + a 2'-deoxyribonucleoside 5'-triphosphate = DNA(n+1) + diphosphate</text>
        <dbReference type="Rhea" id="RHEA:22508"/>
        <dbReference type="Rhea" id="RHEA-COMP:17339"/>
        <dbReference type="Rhea" id="RHEA-COMP:17340"/>
        <dbReference type="ChEBI" id="CHEBI:33019"/>
        <dbReference type="ChEBI" id="CHEBI:61560"/>
        <dbReference type="ChEBI" id="CHEBI:173112"/>
        <dbReference type="EC" id="2.7.7.7"/>
    </reaction>
</comment>
<dbReference type="InterPro" id="IPR005790">
    <property type="entry name" value="DNA_polIII_delta"/>
</dbReference>
<keyword evidence="4" id="KW-0548">Nucleotidyltransferase</keyword>
<gene>
    <name evidence="12" type="primary">holA</name>
    <name evidence="12" type="ORF">RVIR1_04230</name>
</gene>
<dbReference type="SUPFAM" id="SSF52540">
    <property type="entry name" value="P-loop containing nucleoside triphosphate hydrolases"/>
    <property type="match status" value="1"/>
</dbReference>
<dbReference type="Gene3D" id="3.40.50.300">
    <property type="entry name" value="P-loop containing nucleotide triphosphate hydrolases"/>
    <property type="match status" value="1"/>
</dbReference>
<evidence type="ECO:0000256" key="4">
    <source>
        <dbReference type="ARBA" id="ARBA00022695"/>
    </source>
</evidence>
<protein>
    <recommendedName>
        <fullName evidence="2 9">DNA polymerase III subunit delta</fullName>
        <ecNumber evidence="1 9">2.7.7.7</ecNumber>
    </recommendedName>
</protein>
<dbReference type="EC" id="2.7.7.7" evidence="1 9"/>
<dbReference type="Pfam" id="PF06144">
    <property type="entry name" value="DNA_pol3_delta"/>
    <property type="match status" value="1"/>
</dbReference>
<evidence type="ECO:0000259" key="10">
    <source>
        <dbReference type="Pfam" id="PF06144"/>
    </source>
</evidence>
<feature type="domain" description="DNA polymerase III delta N-terminal" evidence="10">
    <location>
        <begin position="21"/>
        <end position="130"/>
    </location>
</feature>
<dbReference type="OrthoDB" id="9770982at2"/>
<dbReference type="Gene3D" id="1.10.8.60">
    <property type="match status" value="1"/>
</dbReference>
<accession>A0A2Z5UTJ9</accession>
<evidence type="ECO:0000313" key="13">
    <source>
        <dbReference type="Proteomes" id="UP000282483"/>
    </source>
</evidence>
<dbReference type="NCBIfam" id="TIGR01128">
    <property type="entry name" value="holA"/>
    <property type="match status" value="1"/>
</dbReference>
<feature type="domain" description="DNA polymerase III subunit delta C-terminal" evidence="11">
    <location>
        <begin position="216"/>
        <end position="336"/>
    </location>
</feature>
<dbReference type="PANTHER" id="PTHR34388">
    <property type="entry name" value="DNA POLYMERASE III SUBUNIT DELTA"/>
    <property type="match status" value="1"/>
</dbReference>
<dbReference type="SUPFAM" id="SSF48019">
    <property type="entry name" value="post-AAA+ oligomerization domain-like"/>
    <property type="match status" value="1"/>
</dbReference>
<evidence type="ECO:0000256" key="9">
    <source>
        <dbReference type="NCBIfam" id="TIGR01128"/>
    </source>
</evidence>
<dbReference type="InterPro" id="IPR010372">
    <property type="entry name" value="DNA_pol3_delta_N"/>
</dbReference>
<dbReference type="GO" id="GO:0009360">
    <property type="term" value="C:DNA polymerase III complex"/>
    <property type="evidence" value="ECO:0007669"/>
    <property type="project" value="UniProtKB-UniRule"/>
</dbReference>
<dbReference type="InterPro" id="IPR008921">
    <property type="entry name" value="DNA_pol3_clamp-load_cplx_C"/>
</dbReference>
<evidence type="ECO:0000256" key="2">
    <source>
        <dbReference type="ARBA" id="ARBA00017703"/>
    </source>
</evidence>
<evidence type="ECO:0000256" key="8">
    <source>
        <dbReference type="ARBA" id="ARBA00049244"/>
    </source>
</evidence>
<dbReference type="RefSeq" id="WP_126322443.1">
    <property type="nucleotide sequence ID" value="NZ_AP018005.1"/>
</dbReference>